<gene>
    <name evidence="1" type="ORF">EZS28_048913</name>
</gene>
<dbReference type="AlphaFoldDB" id="A0A5J4TD96"/>
<feature type="non-terminal residue" evidence="1">
    <location>
        <position position="1"/>
    </location>
</feature>
<comment type="caution">
    <text evidence="1">The sequence shown here is derived from an EMBL/GenBank/DDBJ whole genome shotgun (WGS) entry which is preliminary data.</text>
</comment>
<evidence type="ECO:0000313" key="2">
    <source>
        <dbReference type="Proteomes" id="UP000324800"/>
    </source>
</evidence>
<accession>A0A5J4TD96</accession>
<proteinExistence type="predicted"/>
<reference evidence="1 2" key="1">
    <citation type="submission" date="2019-03" db="EMBL/GenBank/DDBJ databases">
        <title>Single cell metagenomics reveals metabolic interactions within the superorganism composed of flagellate Streblomastix strix and complex community of Bacteroidetes bacteria on its surface.</title>
        <authorList>
            <person name="Treitli S.C."/>
            <person name="Kolisko M."/>
            <person name="Husnik F."/>
            <person name="Keeling P."/>
            <person name="Hampl V."/>
        </authorList>
    </citation>
    <scope>NUCLEOTIDE SEQUENCE [LARGE SCALE GENOMIC DNA]</scope>
    <source>
        <strain evidence="1">ST1C</strain>
    </source>
</reference>
<dbReference type="Proteomes" id="UP000324800">
    <property type="component" value="Unassembled WGS sequence"/>
</dbReference>
<sequence>QFSLNFSTVVSVRIAPTLIHIPNSDIRPAYEYMTAIFHHSQLFYITTMALLVPSNTGCGGLINKNNNASQKPINESGAITALNQDYYYFYNWFGSHSNIPGTCVNAIFISPSLKSFASKYFQS</sequence>
<name>A0A5J4TD96_9EUKA</name>
<dbReference type="EMBL" id="SNRW01034426">
    <property type="protein sequence ID" value="KAA6355560.1"/>
    <property type="molecule type" value="Genomic_DNA"/>
</dbReference>
<organism evidence="1 2">
    <name type="scientific">Streblomastix strix</name>
    <dbReference type="NCBI Taxonomy" id="222440"/>
    <lineage>
        <taxon>Eukaryota</taxon>
        <taxon>Metamonada</taxon>
        <taxon>Preaxostyla</taxon>
        <taxon>Oxymonadida</taxon>
        <taxon>Streblomastigidae</taxon>
        <taxon>Streblomastix</taxon>
    </lineage>
</organism>
<evidence type="ECO:0000313" key="1">
    <source>
        <dbReference type="EMBL" id="KAA6355560.1"/>
    </source>
</evidence>
<protein>
    <submittedName>
        <fullName evidence="1">Uncharacterized protein</fullName>
    </submittedName>
</protein>